<keyword evidence="8" id="KW-0413">Isomerase</keyword>
<sequence length="662" mass="74027">MQVSHRKENQAPVKLGGRGWFLPIEMAVVKDVLKKFFGFEELRAGQEEVVSVLLAGRPALAVFPTGGGKSLCYQLPALMLDGTALVVSPLLALMKDQVDGLLRKEVKAARLDSTLSAEEYAKTVTRLLRGEMKLLYVSPEKIGNSDFQKLLKDVDISLVAIDEAHCISEWGHNFRPDYLKLARICRQLKVSRILALTATATLKVEADIRRQFRISKSDVVKLSFHRENLDLRVTPCVQEERKALLLERLGKNGQPSVVYVTRQETAEEVATFLAKNGLGARAYHAGLPTELRREIQDAFMSGRLDIVVATIAFGMGVDKSNIRSVIHYNLPKSLENYTQEIGRAGRDGEPAICEMLACADDRTVLENFIFSDTPSSVAVRNLLERVLRLGKDFDVSVYDLATSCDIRQTVVETILAYLEMAGIVERRGRFFDTYRIKLLQPLEKVLAGRKGAEKKLLQGVFAALDAEWKWLSVKISEVADSAGISAEKLRETLSELEEAGDVVLKKSGWRQGFRLKKEPGDLRELAGTMAVSFQKREATDLDRLDQVLKLSSAKCCLTKLLLKHFGEKMIVDCGHCDRCRGIPPVRLKAKAPRRVKDSELEMIRSLVRERHAALGTPRQLARFLCGMSSPASMRARLYRHDAYGLLADLPFREVEVVAESLF</sequence>
<dbReference type="InterPro" id="IPR027417">
    <property type="entry name" value="P-loop_NTPase"/>
</dbReference>
<keyword evidence="4" id="KW-0378">Hydrolase</keyword>
<dbReference type="PROSITE" id="PS51192">
    <property type="entry name" value="HELICASE_ATP_BIND_1"/>
    <property type="match status" value="1"/>
</dbReference>
<feature type="coiled-coil region" evidence="13">
    <location>
        <begin position="479"/>
        <end position="506"/>
    </location>
</feature>
<evidence type="ECO:0000256" key="13">
    <source>
        <dbReference type="SAM" id="Coils"/>
    </source>
</evidence>
<dbReference type="CDD" id="cd17920">
    <property type="entry name" value="DEXHc_RecQ"/>
    <property type="match status" value="1"/>
</dbReference>
<dbReference type="PROSITE" id="PS51194">
    <property type="entry name" value="HELICASE_CTER"/>
    <property type="match status" value="1"/>
</dbReference>
<evidence type="ECO:0000256" key="4">
    <source>
        <dbReference type="ARBA" id="ARBA00022801"/>
    </source>
</evidence>
<keyword evidence="13" id="KW-0175">Coiled coil</keyword>
<dbReference type="NCBIfam" id="TIGR00614">
    <property type="entry name" value="recQ_fam"/>
    <property type="match status" value="1"/>
</dbReference>
<proteinExistence type="inferred from homology"/>
<keyword evidence="3" id="KW-0547">Nucleotide-binding</keyword>
<evidence type="ECO:0000256" key="5">
    <source>
        <dbReference type="ARBA" id="ARBA00022806"/>
    </source>
</evidence>
<evidence type="ECO:0000256" key="2">
    <source>
        <dbReference type="ARBA" id="ARBA00022723"/>
    </source>
</evidence>
<dbReference type="Pfam" id="PF00271">
    <property type="entry name" value="Helicase_C"/>
    <property type="match status" value="1"/>
</dbReference>
<dbReference type="PANTHER" id="PTHR13710">
    <property type="entry name" value="DNA HELICASE RECQ FAMILY MEMBER"/>
    <property type="match status" value="1"/>
</dbReference>
<feature type="domain" description="Helicase ATP-binding" evidence="14">
    <location>
        <begin position="50"/>
        <end position="218"/>
    </location>
</feature>
<dbReference type="EMBL" id="JBHUIT010000001">
    <property type="protein sequence ID" value="MFD2255094.1"/>
    <property type="molecule type" value="Genomic_DNA"/>
</dbReference>
<dbReference type="InterPro" id="IPR036388">
    <property type="entry name" value="WH-like_DNA-bd_sf"/>
</dbReference>
<protein>
    <recommendedName>
        <fullName evidence="11">ATP-dependent DNA helicase RecQ</fullName>
        <ecNumber evidence="10">5.6.2.4</ecNumber>
    </recommendedName>
    <alternativeName>
        <fullName evidence="12">DNA 3'-5' helicase RecQ</fullName>
    </alternativeName>
</protein>
<dbReference type="Proteomes" id="UP001597375">
    <property type="component" value="Unassembled WGS sequence"/>
</dbReference>
<dbReference type="Gene3D" id="3.40.50.300">
    <property type="entry name" value="P-loop containing nucleotide triphosphate hydrolases"/>
    <property type="match status" value="2"/>
</dbReference>
<dbReference type="InterPro" id="IPR001650">
    <property type="entry name" value="Helicase_C-like"/>
</dbReference>
<evidence type="ECO:0000256" key="6">
    <source>
        <dbReference type="ARBA" id="ARBA00022840"/>
    </source>
</evidence>
<reference evidence="17" key="1">
    <citation type="journal article" date="2019" name="Int. J. Syst. Evol. Microbiol.">
        <title>The Global Catalogue of Microorganisms (GCM) 10K type strain sequencing project: providing services to taxonomists for standard genome sequencing and annotation.</title>
        <authorList>
            <consortium name="The Broad Institute Genomics Platform"/>
            <consortium name="The Broad Institute Genome Sequencing Center for Infectious Disease"/>
            <person name="Wu L."/>
            <person name="Ma J."/>
        </authorList>
    </citation>
    <scope>NUCLEOTIDE SEQUENCE [LARGE SCALE GENOMIC DNA]</scope>
    <source>
        <strain evidence="17">CGMCC 4.7106</strain>
    </source>
</reference>
<dbReference type="SMART" id="SM00487">
    <property type="entry name" value="DEXDc"/>
    <property type="match status" value="1"/>
</dbReference>
<keyword evidence="17" id="KW-1185">Reference proteome</keyword>
<dbReference type="SMART" id="SM00490">
    <property type="entry name" value="HELICc"/>
    <property type="match status" value="1"/>
</dbReference>
<evidence type="ECO:0000256" key="9">
    <source>
        <dbReference type="ARBA" id="ARBA00034617"/>
    </source>
</evidence>
<dbReference type="GO" id="GO:0004386">
    <property type="term" value="F:helicase activity"/>
    <property type="evidence" value="ECO:0007669"/>
    <property type="project" value="UniProtKB-KW"/>
</dbReference>
<evidence type="ECO:0000256" key="7">
    <source>
        <dbReference type="ARBA" id="ARBA00023125"/>
    </source>
</evidence>
<dbReference type="InterPro" id="IPR014001">
    <property type="entry name" value="Helicase_ATP-bd"/>
</dbReference>
<organism evidence="16 17">
    <name type="scientific">Luteolibacter algae</name>
    <dbReference type="NCBI Taxonomy" id="454151"/>
    <lineage>
        <taxon>Bacteria</taxon>
        <taxon>Pseudomonadati</taxon>
        <taxon>Verrucomicrobiota</taxon>
        <taxon>Verrucomicrobiia</taxon>
        <taxon>Verrucomicrobiales</taxon>
        <taxon>Verrucomicrobiaceae</taxon>
        <taxon>Luteolibacter</taxon>
    </lineage>
</organism>
<name>A0ABW5D305_9BACT</name>
<comment type="caution">
    <text evidence="16">The sequence shown here is derived from an EMBL/GenBank/DDBJ whole genome shotgun (WGS) entry which is preliminary data.</text>
</comment>
<dbReference type="SUPFAM" id="SSF52540">
    <property type="entry name" value="P-loop containing nucleoside triphosphate hydrolases"/>
    <property type="match status" value="1"/>
</dbReference>
<keyword evidence="7" id="KW-0238">DNA-binding</keyword>
<evidence type="ECO:0000256" key="8">
    <source>
        <dbReference type="ARBA" id="ARBA00023235"/>
    </source>
</evidence>
<gene>
    <name evidence="16" type="ORF">ACFSSA_00260</name>
</gene>
<keyword evidence="2" id="KW-0479">Metal-binding</keyword>
<feature type="domain" description="Helicase C-terminal" evidence="15">
    <location>
        <begin position="228"/>
        <end position="401"/>
    </location>
</feature>
<dbReference type="PANTHER" id="PTHR13710:SF105">
    <property type="entry name" value="ATP-DEPENDENT DNA HELICASE Q1"/>
    <property type="match status" value="1"/>
</dbReference>
<evidence type="ECO:0000256" key="10">
    <source>
        <dbReference type="ARBA" id="ARBA00034808"/>
    </source>
</evidence>
<evidence type="ECO:0000256" key="3">
    <source>
        <dbReference type="ARBA" id="ARBA00022741"/>
    </source>
</evidence>
<evidence type="ECO:0000256" key="1">
    <source>
        <dbReference type="ARBA" id="ARBA00005446"/>
    </source>
</evidence>
<comment type="similarity">
    <text evidence="1">Belongs to the helicase family. RecQ subfamily.</text>
</comment>
<evidence type="ECO:0000313" key="17">
    <source>
        <dbReference type="Proteomes" id="UP001597375"/>
    </source>
</evidence>
<evidence type="ECO:0000313" key="16">
    <source>
        <dbReference type="EMBL" id="MFD2255094.1"/>
    </source>
</evidence>
<keyword evidence="6" id="KW-0067">ATP-binding</keyword>
<dbReference type="EC" id="5.6.2.4" evidence="10"/>
<keyword evidence="5 16" id="KW-0347">Helicase</keyword>
<comment type="catalytic activity">
    <reaction evidence="9">
        <text>Couples ATP hydrolysis with the unwinding of duplex DNA by translocating in the 3'-5' direction.</text>
        <dbReference type="EC" id="5.6.2.4"/>
    </reaction>
</comment>
<evidence type="ECO:0000259" key="15">
    <source>
        <dbReference type="PROSITE" id="PS51194"/>
    </source>
</evidence>
<dbReference type="Pfam" id="PF16124">
    <property type="entry name" value="RecQ_Zn_bind"/>
    <property type="match status" value="1"/>
</dbReference>
<evidence type="ECO:0000256" key="11">
    <source>
        <dbReference type="ARBA" id="ARBA00044535"/>
    </source>
</evidence>
<evidence type="ECO:0000259" key="14">
    <source>
        <dbReference type="PROSITE" id="PS51192"/>
    </source>
</evidence>
<dbReference type="InterPro" id="IPR004589">
    <property type="entry name" value="DNA_helicase_ATP-dep_RecQ"/>
</dbReference>
<evidence type="ECO:0000256" key="12">
    <source>
        <dbReference type="ARBA" id="ARBA00044550"/>
    </source>
</evidence>
<dbReference type="InterPro" id="IPR011545">
    <property type="entry name" value="DEAD/DEAH_box_helicase_dom"/>
</dbReference>
<dbReference type="RefSeq" id="WP_386817756.1">
    <property type="nucleotide sequence ID" value="NZ_JBHUIT010000001.1"/>
</dbReference>
<dbReference type="Pfam" id="PF00270">
    <property type="entry name" value="DEAD"/>
    <property type="match status" value="1"/>
</dbReference>
<accession>A0ABW5D305</accession>
<dbReference type="InterPro" id="IPR032284">
    <property type="entry name" value="RecQ_Zn-bd"/>
</dbReference>
<dbReference type="Gene3D" id="1.10.10.10">
    <property type="entry name" value="Winged helix-like DNA-binding domain superfamily/Winged helix DNA-binding domain"/>
    <property type="match status" value="1"/>
</dbReference>